<dbReference type="EMBL" id="PDDY01000001">
    <property type="protein sequence ID" value="PEH42855.1"/>
    <property type="molecule type" value="Genomic_DNA"/>
</dbReference>
<keyword evidence="1" id="KW-0560">Oxidoreductase</keyword>
<dbReference type="SUPFAM" id="SSF51197">
    <property type="entry name" value="Clavaminate synthase-like"/>
    <property type="match status" value="1"/>
</dbReference>
<dbReference type="RefSeq" id="WP_098152709.1">
    <property type="nucleotide sequence ID" value="NZ_CADEWA010000005.1"/>
</dbReference>
<dbReference type="GO" id="GO:0048244">
    <property type="term" value="F:phytanoyl-CoA dioxygenase activity"/>
    <property type="evidence" value="ECO:0007669"/>
    <property type="project" value="InterPro"/>
</dbReference>
<comment type="caution">
    <text evidence="1">The sequence shown here is derived from an EMBL/GenBank/DDBJ whole genome shotgun (WGS) entry which is preliminary data.</text>
</comment>
<accession>A0A2A7SHT8</accession>
<keyword evidence="1" id="KW-0223">Dioxygenase</keyword>
<proteinExistence type="predicted"/>
<protein>
    <submittedName>
        <fullName evidence="1">Phytanoyl-CoA dioxygenase</fullName>
    </submittedName>
</protein>
<dbReference type="PANTHER" id="PTHR21308">
    <property type="entry name" value="PHYTANOYL-COA ALPHA-HYDROXYLASE"/>
    <property type="match status" value="1"/>
</dbReference>
<dbReference type="GO" id="GO:0001561">
    <property type="term" value="P:fatty acid alpha-oxidation"/>
    <property type="evidence" value="ECO:0007669"/>
    <property type="project" value="InterPro"/>
</dbReference>
<sequence>MTSRAQAQVFDRIPNGDAEPEPNWFSEAGCSLDAFVAELGRGEREHGRPARAGELLRQVPIYDCRDLRGVWRDREALMAWQAEWAEVLLHGAGVLVLAHAYEDTAPIDAATEVFEAIIRAERGQGGGGADHFARAGANDRIWNAQEKLCRQAPEVFAAYFANPALRAVAEAWLGPAYQMTSQVNVVRPGGAAQQAHRDYHLGFQSADQAARYPAHVHRMSALLTLQGAVAHGAMPVESGPTKLLPYSQRYAPGYVAWRRADFRAYFEAHCVQLPLRKGDALFFNPALLHAAGENRTADVQRMANLLQVSSAYGRAMETLDRRAMCERLYPVLRAWRASGRLDEAQAEAVIASSAEGYPFPTRLDRDPPLGGLAPASQQQLLRQALAEDWTEQALSAALAEHAWRREAF</sequence>
<reference evidence="2" key="1">
    <citation type="submission" date="2017-09" db="EMBL/GenBank/DDBJ databases">
        <title>FDA dAtabase for Regulatory Grade micrObial Sequences (FDA-ARGOS): Supporting development and validation of Infectious Disease Dx tests.</title>
        <authorList>
            <person name="Minogue T."/>
            <person name="Wolcott M."/>
            <person name="Wasieloski L."/>
            <person name="Aguilar W."/>
            <person name="Moore D."/>
            <person name="Tallon L."/>
            <person name="Sadzewicz L."/>
            <person name="Ott S."/>
            <person name="Zhao X."/>
            <person name="Nagaraj S."/>
            <person name="Vavikolanu K."/>
            <person name="Aluvathingal J."/>
            <person name="Nadendla S."/>
            <person name="Sichtig H."/>
        </authorList>
    </citation>
    <scope>NUCLEOTIDE SEQUENCE [LARGE SCALE GENOMIC DNA]</scope>
    <source>
        <strain evidence="2">FDAARGOS_390</strain>
    </source>
</reference>
<evidence type="ECO:0000313" key="1">
    <source>
        <dbReference type="EMBL" id="PEH42855.1"/>
    </source>
</evidence>
<gene>
    <name evidence="1" type="ORF">CRM94_12230</name>
</gene>
<evidence type="ECO:0000313" key="2">
    <source>
        <dbReference type="Proteomes" id="UP000220629"/>
    </source>
</evidence>
<dbReference type="Gene3D" id="2.60.120.620">
    <property type="entry name" value="q2cbj1_9rhob like domain"/>
    <property type="match status" value="1"/>
</dbReference>
<dbReference type="InterPro" id="IPR008775">
    <property type="entry name" value="Phytyl_CoA_dOase-like"/>
</dbReference>
<organism evidence="1 2">
    <name type="scientific">Burkholderia gladioli</name>
    <name type="common">Pseudomonas marginata</name>
    <name type="synonym">Phytomonas marginata</name>
    <dbReference type="NCBI Taxonomy" id="28095"/>
    <lineage>
        <taxon>Bacteria</taxon>
        <taxon>Pseudomonadati</taxon>
        <taxon>Pseudomonadota</taxon>
        <taxon>Betaproteobacteria</taxon>
        <taxon>Burkholderiales</taxon>
        <taxon>Burkholderiaceae</taxon>
        <taxon>Burkholderia</taxon>
    </lineage>
</organism>
<dbReference type="InterPro" id="IPR047128">
    <property type="entry name" value="PhyH"/>
</dbReference>
<dbReference type="AlphaFoldDB" id="A0A2A7SHT8"/>
<dbReference type="Pfam" id="PF05721">
    <property type="entry name" value="PhyH"/>
    <property type="match status" value="1"/>
</dbReference>
<dbReference type="Proteomes" id="UP000220629">
    <property type="component" value="Unassembled WGS sequence"/>
</dbReference>
<dbReference type="PANTHER" id="PTHR21308:SF8">
    <property type="entry name" value="PHYTANOYL-COA DIOXYGENASE FAMILY PROTEIN (AFU_ORTHOLOGUE AFUA_2G09620)"/>
    <property type="match status" value="1"/>
</dbReference>
<name>A0A2A7SHT8_BURGA</name>